<evidence type="ECO:0000313" key="2">
    <source>
        <dbReference type="Proteomes" id="UP000051820"/>
    </source>
</evidence>
<dbReference type="EMBL" id="AZGF01000020">
    <property type="protein sequence ID" value="KRM11343.1"/>
    <property type="molecule type" value="Genomic_DNA"/>
</dbReference>
<protein>
    <submittedName>
        <fullName evidence="1">Uncharacterized protein</fullName>
    </submittedName>
</protein>
<dbReference type="PATRIC" id="fig|1423807.3.peg.945"/>
<reference evidence="1 2" key="1">
    <citation type="journal article" date="2015" name="Genome Announc.">
        <title>Expanding the biotechnology potential of lactobacilli through comparative genomics of 213 strains and associated genera.</title>
        <authorList>
            <person name="Sun Z."/>
            <person name="Harris H.M."/>
            <person name="McCann A."/>
            <person name="Guo C."/>
            <person name="Argimon S."/>
            <person name="Zhang W."/>
            <person name="Yang X."/>
            <person name="Jeffery I.B."/>
            <person name="Cooney J.C."/>
            <person name="Kagawa T.F."/>
            <person name="Liu W."/>
            <person name="Song Y."/>
            <person name="Salvetti E."/>
            <person name="Wrobel A."/>
            <person name="Rasinkangas P."/>
            <person name="Parkhill J."/>
            <person name="Rea M.C."/>
            <person name="O'Sullivan O."/>
            <person name="Ritari J."/>
            <person name="Douillard F.P."/>
            <person name="Paul Ross R."/>
            <person name="Yang R."/>
            <person name="Briner A.E."/>
            <person name="Felis G.E."/>
            <person name="de Vos W.M."/>
            <person name="Barrangou R."/>
            <person name="Klaenhammer T.R."/>
            <person name="Caufield P.W."/>
            <person name="Cui Y."/>
            <person name="Zhang H."/>
            <person name="O'Toole P.W."/>
        </authorList>
    </citation>
    <scope>NUCLEOTIDE SEQUENCE [LARGE SCALE GENOMIC DNA]</scope>
    <source>
        <strain evidence="1 2">DSM 5007</strain>
    </source>
</reference>
<dbReference type="AlphaFoldDB" id="A0A0R1W1D8"/>
<dbReference type="RefSeq" id="WP_010623231.1">
    <property type="nucleotide sequence ID" value="NZ_AZGF01000020.1"/>
</dbReference>
<dbReference type="OrthoDB" id="9811743at2"/>
<name>A0A0R1W1D8_9LACO</name>
<sequence length="66" mass="7701">MHDIVEKVGQELKIPVKEEYADPQELDFAHQLFAMDIPASSKLTREALNWVPTHADLLTDMERYFK</sequence>
<comment type="caution">
    <text evidence="1">The sequence shown here is derived from an EMBL/GenBank/DDBJ whole genome shotgun (WGS) entry which is preliminary data.</text>
</comment>
<organism evidence="1 2">
    <name type="scientific">Paucilactobacillus suebicus DSM 5007 = KCTC 3549</name>
    <dbReference type="NCBI Taxonomy" id="1423807"/>
    <lineage>
        <taxon>Bacteria</taxon>
        <taxon>Bacillati</taxon>
        <taxon>Bacillota</taxon>
        <taxon>Bacilli</taxon>
        <taxon>Lactobacillales</taxon>
        <taxon>Lactobacillaceae</taxon>
        <taxon>Paucilactobacillus</taxon>
    </lineage>
</organism>
<dbReference type="Proteomes" id="UP000051820">
    <property type="component" value="Unassembled WGS sequence"/>
</dbReference>
<evidence type="ECO:0000313" key="1">
    <source>
        <dbReference type="EMBL" id="KRM11343.1"/>
    </source>
</evidence>
<proteinExistence type="predicted"/>
<dbReference type="STRING" id="1423807.FD16_GL000932"/>
<accession>A0A0R1W1D8</accession>
<gene>
    <name evidence="1" type="ORF">FD16_GL000932</name>
</gene>
<keyword evidence="2" id="KW-1185">Reference proteome</keyword>